<gene>
    <name evidence="2" type="ORF">BDV96DRAFT_575274</name>
</gene>
<dbReference type="EMBL" id="ML977323">
    <property type="protein sequence ID" value="KAF2115313.1"/>
    <property type="molecule type" value="Genomic_DNA"/>
</dbReference>
<evidence type="ECO:0000313" key="2">
    <source>
        <dbReference type="EMBL" id="KAF2115313.1"/>
    </source>
</evidence>
<name>A0A6A5Z8N7_9PLEO</name>
<sequence length="88" mass="10005">MALTKRQRHVVKKFVTDLDLGGYVVGCDAEFAAFAFHFFLLMTLLFPWWVLCPSFLAQTCTSLLRALTVDALFLTSNLLLDAFVRSDR</sequence>
<accession>A0A6A5Z8N7</accession>
<evidence type="ECO:0000256" key="1">
    <source>
        <dbReference type="SAM" id="Phobius"/>
    </source>
</evidence>
<evidence type="ECO:0000313" key="3">
    <source>
        <dbReference type="Proteomes" id="UP000799770"/>
    </source>
</evidence>
<feature type="transmembrane region" description="Helical" evidence="1">
    <location>
        <begin position="31"/>
        <end position="51"/>
    </location>
</feature>
<keyword evidence="1" id="KW-1133">Transmembrane helix</keyword>
<dbReference type="AlphaFoldDB" id="A0A6A5Z8N7"/>
<feature type="transmembrane region" description="Helical" evidence="1">
    <location>
        <begin position="63"/>
        <end position="84"/>
    </location>
</feature>
<proteinExistence type="predicted"/>
<keyword evidence="1" id="KW-0472">Membrane</keyword>
<reference evidence="2" key="1">
    <citation type="journal article" date="2020" name="Stud. Mycol.">
        <title>101 Dothideomycetes genomes: a test case for predicting lifestyles and emergence of pathogens.</title>
        <authorList>
            <person name="Haridas S."/>
            <person name="Albert R."/>
            <person name="Binder M."/>
            <person name="Bloem J."/>
            <person name="Labutti K."/>
            <person name="Salamov A."/>
            <person name="Andreopoulos B."/>
            <person name="Baker S."/>
            <person name="Barry K."/>
            <person name="Bills G."/>
            <person name="Bluhm B."/>
            <person name="Cannon C."/>
            <person name="Castanera R."/>
            <person name="Culley D."/>
            <person name="Daum C."/>
            <person name="Ezra D."/>
            <person name="Gonzalez J."/>
            <person name="Henrissat B."/>
            <person name="Kuo A."/>
            <person name="Liang C."/>
            <person name="Lipzen A."/>
            <person name="Lutzoni F."/>
            <person name="Magnuson J."/>
            <person name="Mondo S."/>
            <person name="Nolan M."/>
            <person name="Ohm R."/>
            <person name="Pangilinan J."/>
            <person name="Park H.-J."/>
            <person name="Ramirez L."/>
            <person name="Alfaro M."/>
            <person name="Sun H."/>
            <person name="Tritt A."/>
            <person name="Yoshinaga Y."/>
            <person name="Zwiers L.-H."/>
            <person name="Turgeon B."/>
            <person name="Goodwin S."/>
            <person name="Spatafora J."/>
            <person name="Crous P."/>
            <person name="Grigoriev I."/>
        </authorList>
    </citation>
    <scope>NUCLEOTIDE SEQUENCE</scope>
    <source>
        <strain evidence="2">CBS 627.86</strain>
    </source>
</reference>
<dbReference type="Proteomes" id="UP000799770">
    <property type="component" value="Unassembled WGS sequence"/>
</dbReference>
<organism evidence="2 3">
    <name type="scientific">Lophiotrema nucula</name>
    <dbReference type="NCBI Taxonomy" id="690887"/>
    <lineage>
        <taxon>Eukaryota</taxon>
        <taxon>Fungi</taxon>
        <taxon>Dikarya</taxon>
        <taxon>Ascomycota</taxon>
        <taxon>Pezizomycotina</taxon>
        <taxon>Dothideomycetes</taxon>
        <taxon>Pleosporomycetidae</taxon>
        <taxon>Pleosporales</taxon>
        <taxon>Lophiotremataceae</taxon>
        <taxon>Lophiotrema</taxon>
    </lineage>
</organism>
<protein>
    <submittedName>
        <fullName evidence="2">Uncharacterized protein</fullName>
    </submittedName>
</protein>
<keyword evidence="1" id="KW-0812">Transmembrane</keyword>
<keyword evidence="3" id="KW-1185">Reference proteome</keyword>